<keyword evidence="1" id="KW-1133">Transmembrane helix</keyword>
<name>A0A1F5ZLR2_9BACT</name>
<dbReference type="STRING" id="1798382.A3D77_05365"/>
<feature type="transmembrane region" description="Helical" evidence="1">
    <location>
        <begin position="88"/>
        <end position="113"/>
    </location>
</feature>
<keyword evidence="1" id="KW-0472">Membrane</keyword>
<evidence type="ECO:0000313" key="2">
    <source>
        <dbReference type="EMBL" id="OGG13264.1"/>
    </source>
</evidence>
<protein>
    <recommendedName>
        <fullName evidence="4">DUF1648 domain-containing protein</fullName>
    </recommendedName>
</protein>
<evidence type="ECO:0008006" key="4">
    <source>
        <dbReference type="Google" id="ProtNLM"/>
    </source>
</evidence>
<feature type="transmembrane region" description="Helical" evidence="1">
    <location>
        <begin position="12"/>
        <end position="36"/>
    </location>
</feature>
<proteinExistence type="predicted"/>
<comment type="caution">
    <text evidence="2">The sequence shown here is derived from an EMBL/GenBank/DDBJ whole genome shotgun (WGS) entry which is preliminary data.</text>
</comment>
<evidence type="ECO:0000313" key="3">
    <source>
        <dbReference type="Proteomes" id="UP000176923"/>
    </source>
</evidence>
<organism evidence="2 3">
    <name type="scientific">Candidatus Gottesmanbacteria bacterium RIFCSPHIGHO2_02_FULL_39_11</name>
    <dbReference type="NCBI Taxonomy" id="1798382"/>
    <lineage>
        <taxon>Bacteria</taxon>
        <taxon>Candidatus Gottesmaniibacteriota</taxon>
    </lineage>
</organism>
<feature type="transmembrane region" description="Helical" evidence="1">
    <location>
        <begin position="56"/>
        <end position="76"/>
    </location>
</feature>
<reference evidence="2 3" key="1">
    <citation type="journal article" date="2016" name="Nat. Commun.">
        <title>Thousands of microbial genomes shed light on interconnected biogeochemical processes in an aquifer system.</title>
        <authorList>
            <person name="Anantharaman K."/>
            <person name="Brown C.T."/>
            <person name="Hug L.A."/>
            <person name="Sharon I."/>
            <person name="Castelle C.J."/>
            <person name="Probst A.J."/>
            <person name="Thomas B.C."/>
            <person name="Singh A."/>
            <person name="Wilkins M.J."/>
            <person name="Karaoz U."/>
            <person name="Brodie E.L."/>
            <person name="Williams K.H."/>
            <person name="Hubbard S.S."/>
            <person name="Banfield J.F."/>
        </authorList>
    </citation>
    <scope>NUCLEOTIDE SEQUENCE [LARGE SCALE GENOMIC DNA]</scope>
</reference>
<dbReference type="Proteomes" id="UP000176923">
    <property type="component" value="Unassembled WGS sequence"/>
</dbReference>
<evidence type="ECO:0000256" key="1">
    <source>
        <dbReference type="SAM" id="Phobius"/>
    </source>
</evidence>
<gene>
    <name evidence="2" type="ORF">A3D77_05365</name>
</gene>
<accession>A0A1F5ZLR2</accession>
<dbReference type="AlphaFoldDB" id="A0A1F5ZLR2"/>
<keyword evidence="1" id="KW-0812">Transmembrane</keyword>
<sequence length="114" mass="13254">MIKNIFRDKILRSLILIQLIQLVIYPVILVIKYPFIPSQIPLFYSRPRGVDQLGDSRSLLIIPLFSLLILIIHIFLSSKYYRTEKLASYFIGIISLTSNTLIFITVLRIIFLIS</sequence>
<dbReference type="EMBL" id="MFJL01000038">
    <property type="protein sequence ID" value="OGG13264.1"/>
    <property type="molecule type" value="Genomic_DNA"/>
</dbReference>